<dbReference type="EMBL" id="AP014962">
    <property type="protein sequence ID" value="BAS97946.1"/>
    <property type="molecule type" value="Genomic_DNA"/>
</dbReference>
<dbReference type="InParanoid" id="A0A0P0WXE2"/>
<feature type="region of interest" description="Disordered" evidence="1">
    <location>
        <begin position="1"/>
        <end position="35"/>
    </location>
</feature>
<dbReference type="Proteomes" id="UP000059680">
    <property type="component" value="Chromosome 6"/>
</dbReference>
<feature type="region of interest" description="Disordered" evidence="1">
    <location>
        <begin position="151"/>
        <end position="188"/>
    </location>
</feature>
<organism evidence="2 3">
    <name type="scientific">Oryza sativa subsp. japonica</name>
    <name type="common">Rice</name>
    <dbReference type="NCBI Taxonomy" id="39947"/>
    <lineage>
        <taxon>Eukaryota</taxon>
        <taxon>Viridiplantae</taxon>
        <taxon>Streptophyta</taxon>
        <taxon>Embryophyta</taxon>
        <taxon>Tracheophyta</taxon>
        <taxon>Spermatophyta</taxon>
        <taxon>Magnoliopsida</taxon>
        <taxon>Liliopsida</taxon>
        <taxon>Poales</taxon>
        <taxon>Poaceae</taxon>
        <taxon>BOP clade</taxon>
        <taxon>Oryzoideae</taxon>
        <taxon>Oryzeae</taxon>
        <taxon>Oryzinae</taxon>
        <taxon>Oryza</taxon>
        <taxon>Oryza sativa</taxon>
    </lineage>
</organism>
<evidence type="ECO:0000313" key="3">
    <source>
        <dbReference type="Proteomes" id="UP000059680"/>
    </source>
</evidence>
<protein>
    <submittedName>
        <fullName evidence="2">Os06g0504800 protein</fullName>
    </submittedName>
</protein>
<sequence length="230" mass="24181">MMPPVSHHPSLPTTSRRRHTPRPHRPSPPHASAGVPIAIAVGDGGAASSVSRAASAAIHHVSTTSFSLGDDLTGEAATMDNNDNDNGRPSISSRDSLPHQAEQRKCILSSSILPRRACCHIPQLQIHLHHHPGTARVHLLLGLRRHMHEESHSRCSSSSGYAGTRRVAPDPRPPPNARVAAATPPQPPSSLAAACNSLAFVNAQRLVPQSLPAVAHDSSASIGAQCLVPP</sequence>
<keyword evidence="3" id="KW-1185">Reference proteome</keyword>
<reference evidence="2 3" key="2">
    <citation type="journal article" date="2013" name="Plant Cell Physiol.">
        <title>Rice Annotation Project Database (RAP-DB): an integrative and interactive database for rice genomics.</title>
        <authorList>
            <person name="Sakai H."/>
            <person name="Lee S.S."/>
            <person name="Tanaka T."/>
            <person name="Numa H."/>
            <person name="Kim J."/>
            <person name="Kawahara Y."/>
            <person name="Wakimoto H."/>
            <person name="Yang C.C."/>
            <person name="Iwamoto M."/>
            <person name="Abe T."/>
            <person name="Yamada Y."/>
            <person name="Muto A."/>
            <person name="Inokuchi H."/>
            <person name="Ikemura T."/>
            <person name="Matsumoto T."/>
            <person name="Sasaki T."/>
            <person name="Itoh T."/>
        </authorList>
    </citation>
    <scope>NUCLEOTIDE SEQUENCE [LARGE SCALE GENOMIC DNA]</scope>
    <source>
        <strain evidence="3">cv. Nipponbare</strain>
    </source>
</reference>
<proteinExistence type="predicted"/>
<dbReference type="AlphaFoldDB" id="A0A0P0WXE2"/>
<reference evidence="3" key="1">
    <citation type="journal article" date="2005" name="Nature">
        <title>The map-based sequence of the rice genome.</title>
        <authorList>
            <consortium name="International rice genome sequencing project (IRGSP)"/>
            <person name="Matsumoto T."/>
            <person name="Wu J."/>
            <person name="Kanamori H."/>
            <person name="Katayose Y."/>
            <person name="Fujisawa M."/>
            <person name="Namiki N."/>
            <person name="Mizuno H."/>
            <person name="Yamamoto K."/>
            <person name="Antonio B.A."/>
            <person name="Baba T."/>
            <person name="Sakata K."/>
            <person name="Nagamura Y."/>
            <person name="Aoki H."/>
            <person name="Arikawa K."/>
            <person name="Arita K."/>
            <person name="Bito T."/>
            <person name="Chiden Y."/>
            <person name="Fujitsuka N."/>
            <person name="Fukunaka R."/>
            <person name="Hamada M."/>
            <person name="Harada C."/>
            <person name="Hayashi A."/>
            <person name="Hijishita S."/>
            <person name="Honda M."/>
            <person name="Hosokawa S."/>
            <person name="Ichikawa Y."/>
            <person name="Idonuma A."/>
            <person name="Iijima M."/>
            <person name="Ikeda M."/>
            <person name="Ikeno M."/>
            <person name="Ito K."/>
            <person name="Ito S."/>
            <person name="Ito T."/>
            <person name="Ito Y."/>
            <person name="Ito Y."/>
            <person name="Iwabuchi A."/>
            <person name="Kamiya K."/>
            <person name="Karasawa W."/>
            <person name="Kurita K."/>
            <person name="Katagiri S."/>
            <person name="Kikuta A."/>
            <person name="Kobayashi H."/>
            <person name="Kobayashi N."/>
            <person name="Machita K."/>
            <person name="Maehara T."/>
            <person name="Masukawa M."/>
            <person name="Mizubayashi T."/>
            <person name="Mukai Y."/>
            <person name="Nagasaki H."/>
            <person name="Nagata Y."/>
            <person name="Naito S."/>
            <person name="Nakashima M."/>
            <person name="Nakama Y."/>
            <person name="Nakamichi Y."/>
            <person name="Nakamura M."/>
            <person name="Meguro A."/>
            <person name="Negishi M."/>
            <person name="Ohta I."/>
            <person name="Ohta T."/>
            <person name="Okamoto M."/>
            <person name="Ono N."/>
            <person name="Saji S."/>
            <person name="Sakaguchi M."/>
            <person name="Sakai K."/>
            <person name="Shibata M."/>
            <person name="Shimokawa T."/>
            <person name="Song J."/>
            <person name="Takazaki Y."/>
            <person name="Terasawa K."/>
            <person name="Tsugane M."/>
            <person name="Tsuji K."/>
            <person name="Ueda S."/>
            <person name="Waki K."/>
            <person name="Yamagata H."/>
            <person name="Yamamoto M."/>
            <person name="Yamamoto S."/>
            <person name="Yamane H."/>
            <person name="Yoshiki S."/>
            <person name="Yoshihara R."/>
            <person name="Yukawa K."/>
            <person name="Zhong H."/>
            <person name="Yano M."/>
            <person name="Yuan Q."/>
            <person name="Ouyang S."/>
            <person name="Liu J."/>
            <person name="Jones K.M."/>
            <person name="Gansberger K."/>
            <person name="Moffat K."/>
            <person name="Hill J."/>
            <person name="Bera J."/>
            <person name="Fadrosh D."/>
            <person name="Jin S."/>
            <person name="Johri S."/>
            <person name="Kim M."/>
            <person name="Overton L."/>
            <person name="Reardon M."/>
            <person name="Tsitrin T."/>
            <person name="Vuong H."/>
            <person name="Weaver B."/>
            <person name="Ciecko A."/>
            <person name="Tallon L."/>
            <person name="Jackson J."/>
            <person name="Pai G."/>
            <person name="Aken S.V."/>
            <person name="Utterback T."/>
            <person name="Reidmuller S."/>
            <person name="Feldblyum T."/>
            <person name="Hsiao J."/>
            <person name="Zismann V."/>
            <person name="Iobst S."/>
            <person name="de Vazeille A.R."/>
            <person name="Buell C.R."/>
            <person name="Ying K."/>
            <person name="Li Y."/>
            <person name="Lu T."/>
            <person name="Huang Y."/>
            <person name="Zhao Q."/>
            <person name="Feng Q."/>
            <person name="Zhang L."/>
            <person name="Zhu J."/>
            <person name="Weng Q."/>
            <person name="Mu J."/>
            <person name="Lu Y."/>
            <person name="Fan D."/>
            <person name="Liu Y."/>
            <person name="Guan J."/>
            <person name="Zhang Y."/>
            <person name="Yu S."/>
            <person name="Liu X."/>
            <person name="Zhang Y."/>
            <person name="Hong G."/>
            <person name="Han B."/>
            <person name="Choisne N."/>
            <person name="Demange N."/>
            <person name="Orjeda G."/>
            <person name="Samain S."/>
            <person name="Cattolico L."/>
            <person name="Pelletier E."/>
            <person name="Couloux A."/>
            <person name="Segurens B."/>
            <person name="Wincker P."/>
            <person name="D'Hont A."/>
            <person name="Scarpelli C."/>
            <person name="Weissenbach J."/>
            <person name="Salanoubat M."/>
            <person name="Quetier F."/>
            <person name="Yu Y."/>
            <person name="Kim H.R."/>
            <person name="Rambo T."/>
            <person name="Currie J."/>
            <person name="Collura K."/>
            <person name="Luo M."/>
            <person name="Yang T."/>
            <person name="Ammiraju J.S.S."/>
            <person name="Engler F."/>
            <person name="Soderlund C."/>
            <person name="Wing R.A."/>
            <person name="Palmer L.E."/>
            <person name="de la Bastide M."/>
            <person name="Spiegel L."/>
            <person name="Nascimento L."/>
            <person name="Zutavern T."/>
            <person name="O'Shaughnessy A."/>
            <person name="Dike S."/>
            <person name="Dedhia N."/>
            <person name="Preston R."/>
            <person name="Balija V."/>
            <person name="McCombie W.R."/>
            <person name="Chow T."/>
            <person name="Chen H."/>
            <person name="Chung M."/>
            <person name="Chen C."/>
            <person name="Shaw J."/>
            <person name="Wu H."/>
            <person name="Hsiao K."/>
            <person name="Chao Y."/>
            <person name="Chu M."/>
            <person name="Cheng C."/>
            <person name="Hour A."/>
            <person name="Lee P."/>
            <person name="Lin S."/>
            <person name="Lin Y."/>
            <person name="Liou J."/>
            <person name="Liu S."/>
            <person name="Hsing Y."/>
            <person name="Raghuvanshi S."/>
            <person name="Mohanty A."/>
            <person name="Bharti A.K."/>
            <person name="Gaur A."/>
            <person name="Gupta V."/>
            <person name="Kumar D."/>
            <person name="Ravi V."/>
            <person name="Vij S."/>
            <person name="Kapur A."/>
            <person name="Khurana P."/>
            <person name="Khurana P."/>
            <person name="Khurana J.P."/>
            <person name="Tyagi A.K."/>
            <person name="Gaikwad K."/>
            <person name="Singh A."/>
            <person name="Dalal V."/>
            <person name="Srivastava S."/>
            <person name="Dixit A."/>
            <person name="Pal A.K."/>
            <person name="Ghazi I.A."/>
            <person name="Yadav M."/>
            <person name="Pandit A."/>
            <person name="Bhargava A."/>
            <person name="Sureshbabu K."/>
            <person name="Batra K."/>
            <person name="Sharma T.R."/>
            <person name="Mohapatra T."/>
            <person name="Singh N.K."/>
            <person name="Messing J."/>
            <person name="Nelson A.B."/>
            <person name="Fuks G."/>
            <person name="Kavchok S."/>
            <person name="Keizer G."/>
            <person name="Linton E."/>
            <person name="Llaca V."/>
            <person name="Song R."/>
            <person name="Tanyolac B."/>
            <person name="Young S."/>
            <person name="Ho-Il K."/>
            <person name="Hahn J.H."/>
            <person name="Sangsakoo G."/>
            <person name="Vanavichit A."/>
            <person name="de Mattos Luiz.A.T."/>
            <person name="Zimmer P.D."/>
            <person name="Malone G."/>
            <person name="Dellagostin O."/>
            <person name="de Oliveira A.C."/>
            <person name="Bevan M."/>
            <person name="Bancroft I."/>
            <person name="Minx P."/>
            <person name="Cordum H."/>
            <person name="Wilson R."/>
            <person name="Cheng Z."/>
            <person name="Jin W."/>
            <person name="Jiang J."/>
            <person name="Leong S.A."/>
            <person name="Iwama H."/>
            <person name="Gojobori T."/>
            <person name="Itoh T."/>
            <person name="Niimura Y."/>
            <person name="Fujii Y."/>
            <person name="Habara T."/>
            <person name="Sakai H."/>
            <person name="Sato Y."/>
            <person name="Wilson G."/>
            <person name="Kumar K."/>
            <person name="McCouch S."/>
            <person name="Juretic N."/>
            <person name="Hoen D."/>
            <person name="Wright S."/>
            <person name="Bruskiewich R."/>
            <person name="Bureau T."/>
            <person name="Miyao A."/>
            <person name="Hirochika H."/>
            <person name="Nishikawa T."/>
            <person name="Kadowaki K."/>
            <person name="Sugiura M."/>
            <person name="Burr B."/>
            <person name="Sasaki T."/>
        </authorList>
    </citation>
    <scope>NUCLEOTIDE SEQUENCE [LARGE SCALE GENOMIC DNA]</scope>
    <source>
        <strain evidence="3">cv. Nipponbare</strain>
    </source>
</reference>
<dbReference type="PaxDb" id="39947-A0A0P0WXE2"/>
<reference evidence="2 3" key="3">
    <citation type="journal article" date="2013" name="Rice">
        <title>Improvement of the Oryza sativa Nipponbare reference genome using next generation sequence and optical map data.</title>
        <authorList>
            <person name="Kawahara Y."/>
            <person name="de la Bastide M."/>
            <person name="Hamilton J.P."/>
            <person name="Kanamori H."/>
            <person name="McCombie W.R."/>
            <person name="Ouyang S."/>
            <person name="Schwartz D.C."/>
            <person name="Tanaka T."/>
            <person name="Wu J."/>
            <person name="Zhou S."/>
            <person name="Childs K.L."/>
            <person name="Davidson R.M."/>
            <person name="Lin H."/>
            <person name="Quesada-Ocampo L."/>
            <person name="Vaillancourt B."/>
            <person name="Sakai H."/>
            <person name="Lee S.S."/>
            <person name="Kim J."/>
            <person name="Numa H."/>
            <person name="Itoh T."/>
            <person name="Buell C.R."/>
            <person name="Matsumoto T."/>
        </authorList>
    </citation>
    <scope>NUCLEOTIDE SEQUENCE [LARGE SCALE GENOMIC DNA]</scope>
    <source>
        <strain evidence="3">cv. Nipponbare</strain>
    </source>
</reference>
<evidence type="ECO:0000313" key="2">
    <source>
        <dbReference type="EMBL" id="BAS97946.1"/>
    </source>
</evidence>
<evidence type="ECO:0000256" key="1">
    <source>
        <dbReference type="SAM" id="MobiDB-lite"/>
    </source>
</evidence>
<accession>A0A0P0WXE2</accession>
<feature type="compositionally biased region" description="Basic residues" evidence="1">
    <location>
        <begin position="15"/>
        <end position="27"/>
    </location>
</feature>
<gene>
    <name evidence="2" type="ordered locus">Os06g0504800</name>
    <name evidence="2" type="ORF">OSNPB_060504800</name>
</gene>
<feature type="region of interest" description="Disordered" evidence="1">
    <location>
        <begin position="66"/>
        <end position="102"/>
    </location>
</feature>
<name>A0A0P0WXE2_ORYSJ</name>